<organism evidence="1 2">
    <name type="scientific">Morus notabilis</name>
    <dbReference type="NCBI Taxonomy" id="981085"/>
    <lineage>
        <taxon>Eukaryota</taxon>
        <taxon>Viridiplantae</taxon>
        <taxon>Streptophyta</taxon>
        <taxon>Embryophyta</taxon>
        <taxon>Tracheophyta</taxon>
        <taxon>Spermatophyta</taxon>
        <taxon>Magnoliopsida</taxon>
        <taxon>eudicotyledons</taxon>
        <taxon>Gunneridae</taxon>
        <taxon>Pentapetalae</taxon>
        <taxon>rosids</taxon>
        <taxon>fabids</taxon>
        <taxon>Rosales</taxon>
        <taxon>Moraceae</taxon>
        <taxon>Moreae</taxon>
        <taxon>Morus</taxon>
    </lineage>
</organism>
<keyword evidence="2" id="KW-1185">Reference proteome</keyword>
<gene>
    <name evidence="1" type="ORF">L484_013806</name>
</gene>
<proteinExistence type="predicted"/>
<protein>
    <submittedName>
        <fullName evidence="1">Uncharacterized protein</fullName>
    </submittedName>
</protein>
<accession>W9QHW2</accession>
<name>W9QHW2_9ROSA</name>
<evidence type="ECO:0000313" key="2">
    <source>
        <dbReference type="Proteomes" id="UP000030645"/>
    </source>
</evidence>
<reference evidence="2" key="1">
    <citation type="submission" date="2013-01" db="EMBL/GenBank/DDBJ databases">
        <title>Draft Genome Sequence of a Mulberry Tree, Morus notabilis C.K. Schneid.</title>
        <authorList>
            <person name="He N."/>
            <person name="Zhao S."/>
        </authorList>
    </citation>
    <scope>NUCLEOTIDE SEQUENCE</scope>
</reference>
<dbReference type="AlphaFoldDB" id="W9QHW2"/>
<dbReference type="Proteomes" id="UP000030645">
    <property type="component" value="Unassembled WGS sequence"/>
</dbReference>
<dbReference type="EMBL" id="KE343657">
    <property type="protein sequence ID" value="EXB37766.1"/>
    <property type="molecule type" value="Genomic_DNA"/>
</dbReference>
<sequence length="68" mass="7371">MKDWDAAIDTRSLVALSVEDERWDEVINFRGIGQKVMGGEDLGWPVTPVGLAGGGRRKVSLATLLTES</sequence>
<evidence type="ECO:0000313" key="1">
    <source>
        <dbReference type="EMBL" id="EXB37766.1"/>
    </source>
</evidence>